<sequence length="103" mass="11686">MQIDSPNPGYPFTSHHEQFTICAVLRTPGNDLLYSITLLSVPLFKKGSVAKFSSMHPYPSNIKDWKYVQYSSKVTGIVVTPMFHPEAEDGLLITKWRVSDRLD</sequence>
<protein>
    <submittedName>
        <fullName evidence="1">Uncharacterized protein</fullName>
    </submittedName>
</protein>
<evidence type="ECO:0000313" key="1">
    <source>
        <dbReference type="EMBL" id="ESZ92814.1"/>
    </source>
</evidence>
<name>W9CDE3_SCLBF</name>
<reference evidence="1 2" key="1">
    <citation type="journal article" date="2014" name="Genome Announc.">
        <title>Draft genome sequence of Sclerotinia borealis, a psychrophilic plant pathogenic fungus.</title>
        <authorList>
            <person name="Mardanov A.V."/>
            <person name="Beletsky A.V."/>
            <person name="Kadnikov V.V."/>
            <person name="Ignatov A.N."/>
            <person name="Ravin N.V."/>
        </authorList>
    </citation>
    <scope>NUCLEOTIDE SEQUENCE [LARGE SCALE GENOMIC DNA]</scope>
    <source>
        <strain evidence="2">F-4157</strain>
    </source>
</reference>
<dbReference type="AlphaFoldDB" id="W9CDE3"/>
<gene>
    <name evidence="1" type="ORF">SBOR_6801</name>
</gene>
<comment type="caution">
    <text evidence="1">The sequence shown here is derived from an EMBL/GenBank/DDBJ whole genome shotgun (WGS) entry which is preliminary data.</text>
</comment>
<proteinExistence type="predicted"/>
<organism evidence="1 2">
    <name type="scientific">Sclerotinia borealis (strain F-4128)</name>
    <dbReference type="NCBI Taxonomy" id="1432307"/>
    <lineage>
        <taxon>Eukaryota</taxon>
        <taxon>Fungi</taxon>
        <taxon>Dikarya</taxon>
        <taxon>Ascomycota</taxon>
        <taxon>Pezizomycotina</taxon>
        <taxon>Leotiomycetes</taxon>
        <taxon>Helotiales</taxon>
        <taxon>Sclerotiniaceae</taxon>
        <taxon>Sclerotinia</taxon>
    </lineage>
</organism>
<accession>W9CDE3</accession>
<dbReference type="Proteomes" id="UP000019487">
    <property type="component" value="Unassembled WGS sequence"/>
</dbReference>
<evidence type="ECO:0000313" key="2">
    <source>
        <dbReference type="Proteomes" id="UP000019487"/>
    </source>
</evidence>
<dbReference type="HOGENOM" id="CLU_2265292_0_0_1"/>
<dbReference type="EMBL" id="AYSA01000361">
    <property type="protein sequence ID" value="ESZ92814.1"/>
    <property type="molecule type" value="Genomic_DNA"/>
</dbReference>
<keyword evidence="2" id="KW-1185">Reference proteome</keyword>